<sequence>MSKHDLTTVRHIERVEQPTREEFQRNFLSPRRPVIITDAINDWNALSLWTANYLTSLFSDKEVEISVSQNSIFTGNLENGFANLRQKMQFNDFINILSSKNKFDKFYYLQQQSIPTEFPELLKDIKFPEYFDKKLFVDPTIWIGSGGNTSPLHYDAMDNLFIQVSDRKRFLLFDPQQTSSLYPFPAGSKIPHMSQINIENPDLDKFPNFQKAKYFECIVELGEILFIPAFWWHQVYSLENSNHQLNISVNFWSKPPISQFLTPPGRRLAAQIPTILKRAFSR</sequence>
<dbReference type="SMART" id="SM00558">
    <property type="entry name" value="JmjC"/>
    <property type="match status" value="1"/>
</dbReference>
<evidence type="ECO:0000313" key="3">
    <source>
        <dbReference type="Proteomes" id="UP000604661"/>
    </source>
</evidence>
<dbReference type="RefSeq" id="WP_190889945.1">
    <property type="nucleotide sequence ID" value="NZ_JACJTE010000014.1"/>
</dbReference>
<proteinExistence type="predicted"/>
<organism evidence="2 3">
    <name type="scientific">Nostoc linckia FACHB-391</name>
    <dbReference type="NCBI Taxonomy" id="2692906"/>
    <lineage>
        <taxon>Bacteria</taxon>
        <taxon>Bacillati</taxon>
        <taxon>Cyanobacteriota</taxon>
        <taxon>Cyanophyceae</taxon>
        <taxon>Nostocales</taxon>
        <taxon>Nostocaceae</taxon>
        <taxon>Nostoc</taxon>
    </lineage>
</organism>
<name>A0ABR8EVD0_NOSLI</name>
<feature type="domain" description="JmjC" evidence="1">
    <location>
        <begin position="116"/>
        <end position="268"/>
    </location>
</feature>
<dbReference type="Pfam" id="PF13621">
    <property type="entry name" value="Cupin_8"/>
    <property type="match status" value="1"/>
</dbReference>
<evidence type="ECO:0000313" key="2">
    <source>
        <dbReference type="EMBL" id="MBD2561905.1"/>
    </source>
</evidence>
<dbReference type="PANTHER" id="PTHR12461:SF105">
    <property type="entry name" value="HYPOXIA-INDUCIBLE FACTOR 1-ALPHA INHIBITOR"/>
    <property type="match status" value="1"/>
</dbReference>
<dbReference type="InterPro" id="IPR003347">
    <property type="entry name" value="JmjC_dom"/>
</dbReference>
<comment type="caution">
    <text evidence="2">The sequence shown here is derived from an EMBL/GenBank/DDBJ whole genome shotgun (WGS) entry which is preliminary data.</text>
</comment>
<gene>
    <name evidence="2" type="ORF">H6G95_15030</name>
</gene>
<keyword evidence="3" id="KW-1185">Reference proteome</keyword>
<dbReference type="Gene3D" id="2.60.120.650">
    <property type="entry name" value="Cupin"/>
    <property type="match status" value="1"/>
</dbReference>
<dbReference type="PANTHER" id="PTHR12461">
    <property type="entry name" value="HYPOXIA-INDUCIBLE FACTOR 1 ALPHA INHIBITOR-RELATED"/>
    <property type="match status" value="1"/>
</dbReference>
<protein>
    <submittedName>
        <fullName evidence="2">Cupin-like domain-containing protein</fullName>
    </submittedName>
</protein>
<dbReference type="EMBL" id="JACJTE010000014">
    <property type="protein sequence ID" value="MBD2561905.1"/>
    <property type="molecule type" value="Genomic_DNA"/>
</dbReference>
<reference evidence="2 3" key="1">
    <citation type="journal article" date="2020" name="ISME J.">
        <title>Comparative genomics reveals insights into cyanobacterial evolution and habitat adaptation.</title>
        <authorList>
            <person name="Chen M.Y."/>
            <person name="Teng W.K."/>
            <person name="Zhao L."/>
            <person name="Hu C.X."/>
            <person name="Zhou Y.K."/>
            <person name="Han B.P."/>
            <person name="Song L.R."/>
            <person name="Shu W.S."/>
        </authorList>
    </citation>
    <scope>NUCLEOTIDE SEQUENCE [LARGE SCALE GENOMIC DNA]</scope>
    <source>
        <strain evidence="2 3">FACHB-391</strain>
    </source>
</reference>
<dbReference type="InterPro" id="IPR041667">
    <property type="entry name" value="Cupin_8"/>
</dbReference>
<evidence type="ECO:0000259" key="1">
    <source>
        <dbReference type="PROSITE" id="PS51184"/>
    </source>
</evidence>
<dbReference type="Proteomes" id="UP000604661">
    <property type="component" value="Unassembled WGS sequence"/>
</dbReference>
<accession>A0ABR8EVD0</accession>
<dbReference type="SUPFAM" id="SSF51197">
    <property type="entry name" value="Clavaminate synthase-like"/>
    <property type="match status" value="1"/>
</dbReference>
<dbReference type="PROSITE" id="PS51184">
    <property type="entry name" value="JMJC"/>
    <property type="match status" value="1"/>
</dbReference>